<dbReference type="Proteomes" id="UP000076962">
    <property type="component" value="Unassembled WGS sequence"/>
</dbReference>
<dbReference type="SMART" id="SM00387">
    <property type="entry name" value="HATPase_c"/>
    <property type="match status" value="1"/>
</dbReference>
<dbReference type="CDD" id="cd00082">
    <property type="entry name" value="HisKA"/>
    <property type="match status" value="1"/>
</dbReference>
<keyword evidence="11" id="KW-1133">Transmembrane helix</keyword>
<evidence type="ECO:0000256" key="8">
    <source>
        <dbReference type="ARBA" id="ARBA00022840"/>
    </source>
</evidence>
<organism evidence="14 15">
    <name type="scientific">Candidatus Thiomargarita nelsonii</name>
    <dbReference type="NCBI Taxonomy" id="1003181"/>
    <lineage>
        <taxon>Bacteria</taxon>
        <taxon>Pseudomonadati</taxon>
        <taxon>Pseudomonadota</taxon>
        <taxon>Gammaproteobacteria</taxon>
        <taxon>Thiotrichales</taxon>
        <taxon>Thiotrichaceae</taxon>
        <taxon>Thiomargarita</taxon>
    </lineage>
</organism>
<dbReference type="SMART" id="SM00388">
    <property type="entry name" value="HisKA"/>
    <property type="match status" value="1"/>
</dbReference>
<comment type="caution">
    <text evidence="14">The sequence shown here is derived from an EMBL/GenBank/DDBJ whole genome shotgun (WGS) entry which is preliminary data.</text>
</comment>
<evidence type="ECO:0000313" key="15">
    <source>
        <dbReference type="Proteomes" id="UP000076962"/>
    </source>
</evidence>
<keyword evidence="15" id="KW-1185">Reference proteome</keyword>
<dbReference type="PROSITE" id="PS50109">
    <property type="entry name" value="HIS_KIN"/>
    <property type="match status" value="1"/>
</dbReference>
<dbReference type="EMBL" id="LUTY01002780">
    <property type="protein sequence ID" value="OAD19498.1"/>
    <property type="molecule type" value="Genomic_DNA"/>
</dbReference>
<dbReference type="InterPro" id="IPR003661">
    <property type="entry name" value="HisK_dim/P_dom"/>
</dbReference>
<dbReference type="SUPFAM" id="SSF55874">
    <property type="entry name" value="ATPase domain of HSP90 chaperone/DNA topoisomerase II/histidine kinase"/>
    <property type="match status" value="1"/>
</dbReference>
<evidence type="ECO:0000256" key="4">
    <source>
        <dbReference type="ARBA" id="ARBA00022553"/>
    </source>
</evidence>
<dbReference type="GO" id="GO:0000155">
    <property type="term" value="F:phosphorelay sensor kinase activity"/>
    <property type="evidence" value="ECO:0007669"/>
    <property type="project" value="InterPro"/>
</dbReference>
<dbReference type="Gene3D" id="3.30.565.10">
    <property type="entry name" value="Histidine kinase-like ATPase, C-terminal domain"/>
    <property type="match status" value="1"/>
</dbReference>
<name>A0A176RUU0_9GAMM</name>
<dbReference type="Pfam" id="PF02518">
    <property type="entry name" value="HATPase_c"/>
    <property type="match status" value="1"/>
</dbReference>
<dbReference type="SUPFAM" id="SSF47384">
    <property type="entry name" value="Homodimeric domain of signal transducing histidine kinase"/>
    <property type="match status" value="1"/>
</dbReference>
<evidence type="ECO:0000256" key="10">
    <source>
        <dbReference type="SAM" id="Coils"/>
    </source>
</evidence>
<dbReference type="InterPro" id="IPR036097">
    <property type="entry name" value="HisK_dim/P_sf"/>
</dbReference>
<protein>
    <recommendedName>
        <fullName evidence="3">histidine kinase</fullName>
        <ecNumber evidence="3">2.7.13.3</ecNumber>
    </recommendedName>
</protein>
<dbReference type="InterPro" id="IPR005467">
    <property type="entry name" value="His_kinase_dom"/>
</dbReference>
<evidence type="ECO:0000256" key="1">
    <source>
        <dbReference type="ARBA" id="ARBA00000085"/>
    </source>
</evidence>
<gene>
    <name evidence="14" type="ORF">THIOM_004864</name>
</gene>
<dbReference type="PROSITE" id="PS50885">
    <property type="entry name" value="HAMP"/>
    <property type="match status" value="1"/>
</dbReference>
<dbReference type="Gene3D" id="1.10.287.130">
    <property type="match status" value="1"/>
</dbReference>
<evidence type="ECO:0000256" key="5">
    <source>
        <dbReference type="ARBA" id="ARBA00022679"/>
    </source>
</evidence>
<keyword evidence="10" id="KW-0175">Coiled coil</keyword>
<dbReference type="InterPro" id="IPR003594">
    <property type="entry name" value="HATPase_dom"/>
</dbReference>
<sequence>MLIKNNHDEMVKLLTPAQQARLTEELKRYQRLMQNYVIQASPPLEQEIRHLGNSIVTLAEELAKTERQFLKESLNHSINLFLLAIITLSLFGIVMGRVLSQLVVRPLRRLEENMEQIAAGRFKKLQIKCQEQEIRSLERAFNHMLAELETRRRHLLQSEKLASLGTLLSGVAHELNNPLSNISSSCQILLEELDEADMDYFRELLTQIDDQTLRAQRIVYALLEFSRHKDFKKERLQLSDLVQETLRFVRGQIPAGVTVNVEVPEKLVILVDKQRMQQVLLNLLKNAVQAVGSSGKISLRAKASKADDDCTPTVDIEISDTGPGIPAELLPKIFDPFFTTKEVGQGSGLGLSIAHEIIEEHDGEIRANSHPNQGTTFLIRLPAGTRKEGKDG</sequence>
<dbReference type="InterPro" id="IPR004358">
    <property type="entry name" value="Sig_transdc_His_kin-like_C"/>
</dbReference>
<dbReference type="PATRIC" id="fig|1003181.4.peg.6423"/>
<evidence type="ECO:0000256" key="3">
    <source>
        <dbReference type="ARBA" id="ARBA00012438"/>
    </source>
</evidence>
<keyword evidence="9" id="KW-0902">Two-component regulatory system</keyword>
<dbReference type="EC" id="2.7.13.3" evidence="3"/>
<dbReference type="SMART" id="SM00304">
    <property type="entry name" value="HAMP"/>
    <property type="match status" value="1"/>
</dbReference>
<feature type="domain" description="HAMP" evidence="13">
    <location>
        <begin position="101"/>
        <end position="153"/>
    </location>
</feature>
<dbReference type="InterPro" id="IPR003660">
    <property type="entry name" value="HAMP_dom"/>
</dbReference>
<dbReference type="Gene3D" id="6.10.340.10">
    <property type="match status" value="1"/>
</dbReference>
<dbReference type="Pfam" id="PF00512">
    <property type="entry name" value="HisKA"/>
    <property type="match status" value="1"/>
</dbReference>
<evidence type="ECO:0000256" key="7">
    <source>
        <dbReference type="ARBA" id="ARBA00022777"/>
    </source>
</evidence>
<feature type="coiled-coil region" evidence="10">
    <location>
        <begin position="19"/>
        <end position="68"/>
    </location>
</feature>
<reference evidence="14 15" key="1">
    <citation type="submission" date="2016-05" db="EMBL/GenBank/DDBJ databases">
        <title>Single-cell genome of chain-forming Candidatus Thiomargarita nelsonii and comparison to other large sulfur-oxidizing bacteria.</title>
        <authorList>
            <person name="Winkel M."/>
            <person name="Salman V."/>
            <person name="Woyke T."/>
            <person name="Schulz-Vogt H."/>
            <person name="Richter M."/>
            <person name="Flood B."/>
            <person name="Bailey J."/>
            <person name="Amann R."/>
            <person name="Mussmann M."/>
        </authorList>
    </citation>
    <scope>NUCLEOTIDE SEQUENCE [LARGE SCALE GENOMIC DNA]</scope>
    <source>
        <strain evidence="14 15">THI036</strain>
    </source>
</reference>
<evidence type="ECO:0000256" key="9">
    <source>
        <dbReference type="ARBA" id="ARBA00023012"/>
    </source>
</evidence>
<evidence type="ECO:0000313" key="14">
    <source>
        <dbReference type="EMBL" id="OAD19498.1"/>
    </source>
</evidence>
<keyword evidence="11" id="KW-0472">Membrane</keyword>
<comment type="catalytic activity">
    <reaction evidence="1">
        <text>ATP + protein L-histidine = ADP + protein N-phospho-L-histidine.</text>
        <dbReference type="EC" id="2.7.13.3"/>
    </reaction>
</comment>
<dbReference type="Pfam" id="PF00672">
    <property type="entry name" value="HAMP"/>
    <property type="match status" value="1"/>
</dbReference>
<evidence type="ECO:0000259" key="13">
    <source>
        <dbReference type="PROSITE" id="PS50885"/>
    </source>
</evidence>
<proteinExistence type="predicted"/>
<dbReference type="CDD" id="cd06225">
    <property type="entry name" value="HAMP"/>
    <property type="match status" value="1"/>
</dbReference>
<comment type="subcellular location">
    <subcellularLocation>
        <location evidence="2">Membrane</location>
    </subcellularLocation>
</comment>
<dbReference type="GO" id="GO:0005886">
    <property type="term" value="C:plasma membrane"/>
    <property type="evidence" value="ECO:0007669"/>
    <property type="project" value="UniProtKB-ARBA"/>
</dbReference>
<evidence type="ECO:0000256" key="6">
    <source>
        <dbReference type="ARBA" id="ARBA00022741"/>
    </source>
</evidence>
<dbReference type="FunFam" id="3.30.565.10:FF:000006">
    <property type="entry name" value="Sensor histidine kinase WalK"/>
    <property type="match status" value="1"/>
</dbReference>
<dbReference type="AlphaFoldDB" id="A0A176RUU0"/>
<evidence type="ECO:0000256" key="2">
    <source>
        <dbReference type="ARBA" id="ARBA00004370"/>
    </source>
</evidence>
<dbReference type="SUPFAM" id="SSF158472">
    <property type="entry name" value="HAMP domain-like"/>
    <property type="match status" value="1"/>
</dbReference>
<keyword evidence="7 14" id="KW-0418">Kinase</keyword>
<evidence type="ECO:0000256" key="11">
    <source>
        <dbReference type="SAM" id="Phobius"/>
    </source>
</evidence>
<keyword evidence="11" id="KW-0812">Transmembrane</keyword>
<keyword evidence="8" id="KW-0067">ATP-binding</keyword>
<dbReference type="PANTHER" id="PTHR43065">
    <property type="entry name" value="SENSOR HISTIDINE KINASE"/>
    <property type="match status" value="1"/>
</dbReference>
<evidence type="ECO:0000259" key="12">
    <source>
        <dbReference type="PROSITE" id="PS50109"/>
    </source>
</evidence>
<keyword evidence="6" id="KW-0547">Nucleotide-binding</keyword>
<dbReference type="InterPro" id="IPR036890">
    <property type="entry name" value="HATPase_C_sf"/>
</dbReference>
<dbReference type="PRINTS" id="PR00344">
    <property type="entry name" value="BCTRLSENSOR"/>
</dbReference>
<keyword evidence="5" id="KW-0808">Transferase</keyword>
<feature type="domain" description="Histidine kinase" evidence="12">
    <location>
        <begin position="170"/>
        <end position="385"/>
    </location>
</feature>
<dbReference type="GO" id="GO:0005524">
    <property type="term" value="F:ATP binding"/>
    <property type="evidence" value="ECO:0007669"/>
    <property type="project" value="UniProtKB-KW"/>
</dbReference>
<keyword evidence="4" id="KW-0597">Phosphoprotein</keyword>
<dbReference type="PANTHER" id="PTHR43065:SF46">
    <property type="entry name" value="C4-DICARBOXYLATE TRANSPORT SENSOR PROTEIN DCTB"/>
    <property type="match status" value="1"/>
</dbReference>
<feature type="transmembrane region" description="Helical" evidence="11">
    <location>
        <begin position="78"/>
        <end position="99"/>
    </location>
</feature>
<accession>A0A176RUU0</accession>